<reference evidence="3 5" key="2">
    <citation type="submission" date="2018-02" db="EMBL/GenBank/DDBJ databases">
        <title>Characterization of Xanthomonas diversity in transplant houses and field plants.</title>
        <authorList>
            <person name="Abrahamian P."/>
            <person name="Timilsina S."/>
            <person name="Minsavage G.V."/>
            <person name="Goss E.M."/>
            <person name="Jones J.B."/>
            <person name="Vallad G.E."/>
        </authorList>
    </citation>
    <scope>NUCLEOTIDE SEQUENCE [LARGE SCALE GENOMIC DNA]</scope>
    <source>
        <strain evidence="3 5">GEV2132</strain>
    </source>
</reference>
<dbReference type="PROSITE" id="PS51257">
    <property type="entry name" value="PROKAR_LIPOPROTEIN"/>
    <property type="match status" value="1"/>
</dbReference>
<evidence type="ECO:0000313" key="3">
    <source>
        <dbReference type="EMBL" id="RXD46766.1"/>
    </source>
</evidence>
<keyword evidence="1" id="KW-1133">Transmembrane helix</keyword>
<evidence type="ECO:0000313" key="5">
    <source>
        <dbReference type="Proteomes" id="UP000289372"/>
    </source>
</evidence>
<dbReference type="RefSeq" id="WP_033479226.1">
    <property type="nucleotide sequence ID" value="NZ_PUVQ01000051.1"/>
</dbReference>
<feature type="transmembrane region" description="Helical" evidence="1">
    <location>
        <begin position="9"/>
        <end position="31"/>
    </location>
</feature>
<organism evidence="3 5">
    <name type="scientific">Xanthomonas perforans</name>
    <dbReference type="NCBI Taxonomy" id="442694"/>
    <lineage>
        <taxon>Bacteria</taxon>
        <taxon>Pseudomonadati</taxon>
        <taxon>Pseudomonadota</taxon>
        <taxon>Gammaproteobacteria</taxon>
        <taxon>Lysobacterales</taxon>
        <taxon>Lysobacteraceae</taxon>
        <taxon>Xanthomonas</taxon>
    </lineage>
</organism>
<comment type="caution">
    <text evidence="3">The sequence shown here is derived from an EMBL/GenBank/DDBJ whole genome shotgun (WGS) entry which is preliminary data.</text>
</comment>
<keyword evidence="1" id="KW-0812">Transmembrane</keyword>
<dbReference type="EMBL" id="PUUL01000211">
    <property type="protein sequence ID" value="RXD46766.1"/>
    <property type="molecule type" value="Genomic_DNA"/>
</dbReference>
<sequence>MIGQRCTRWLLVSMTAGGCIAALAVLLSLAWHLTIAYCWQWPGLIGSQHSAQLPAFPACMARWHPATDQTVIAMSMLIALATCGRLLHHLRRHRPPAVARPVTRPD</sequence>
<evidence type="ECO:0000313" key="4">
    <source>
        <dbReference type="Proteomes" id="UP000035369"/>
    </source>
</evidence>
<feature type="transmembrane region" description="Helical" evidence="1">
    <location>
        <begin position="70"/>
        <end position="87"/>
    </location>
</feature>
<protein>
    <recommendedName>
        <fullName evidence="6">Transmembrane protein</fullName>
    </recommendedName>
</protein>
<accession>A0AAQ0YSM2</accession>
<reference evidence="2 4" key="1">
    <citation type="submission" date="2015-02" db="EMBL/GenBank/DDBJ databases">
        <title>Whole genome sequencing of multiple isolates of three species of pepper and tomato-infecting xanthomonads reveals genetic diversity in field strains and pinpoints effectors responsible for host specificity.</title>
        <authorList>
            <person name="Schwartz A."/>
            <person name="Dahlbeck D."/>
            <person name="Staskawicz B."/>
            <person name="Bart R."/>
            <person name="Potnis N."/>
            <person name="Minsavage G."/>
            <person name="Timilsina S."/>
            <person name="Goss E."/>
            <person name="Jones J."/>
            <person name="Vallad G."/>
            <person name="Barak J."/>
            <person name="Miller S."/>
            <person name="Ritchie D."/>
            <person name="Martins J.Jr."/>
            <person name="Patane J.S."/>
            <person name="Setubal J.C."/>
        </authorList>
    </citation>
    <scope>NUCLEOTIDE SEQUENCE [LARGE SCALE GENOMIC DNA]</scope>
    <source>
        <strain evidence="2 4">Xp3-15</strain>
    </source>
</reference>
<name>A0AAQ0YSM2_XANPE</name>
<dbReference type="AlphaFoldDB" id="A0AAQ0YSM2"/>
<evidence type="ECO:0000256" key="1">
    <source>
        <dbReference type="SAM" id="Phobius"/>
    </source>
</evidence>
<dbReference type="Proteomes" id="UP000035369">
    <property type="component" value="Unassembled WGS sequence"/>
</dbReference>
<keyword evidence="4" id="KW-1185">Reference proteome</keyword>
<evidence type="ECO:0008006" key="6">
    <source>
        <dbReference type="Google" id="ProtNLM"/>
    </source>
</evidence>
<dbReference type="Proteomes" id="UP000289372">
    <property type="component" value="Unassembled WGS sequence"/>
</dbReference>
<keyword evidence="1" id="KW-0472">Membrane</keyword>
<dbReference type="EMBL" id="JZUY01000036">
    <property type="protein sequence ID" value="KLC07345.1"/>
    <property type="molecule type" value="Genomic_DNA"/>
</dbReference>
<dbReference type="KEGG" id="xpe:BJD13_10580"/>
<gene>
    <name evidence="3" type="ORF">DB769_23430</name>
    <name evidence="2" type="ORF">XP315_05715</name>
</gene>
<evidence type="ECO:0000313" key="2">
    <source>
        <dbReference type="EMBL" id="KLC07345.1"/>
    </source>
</evidence>
<proteinExistence type="predicted"/>